<evidence type="ECO:0000256" key="7">
    <source>
        <dbReference type="ARBA" id="ARBA00023069"/>
    </source>
</evidence>
<comment type="subcellular location">
    <subcellularLocation>
        <location evidence="1">Cytoplasm</location>
        <location evidence="1">Cytoskeleton</location>
        <location evidence="1">Flagellum axoneme</location>
    </subcellularLocation>
</comment>
<dbReference type="EMBL" id="CAJOBJ010339573">
    <property type="protein sequence ID" value="CAF5193359.1"/>
    <property type="molecule type" value="Genomic_DNA"/>
</dbReference>
<keyword evidence="5" id="KW-0282">Flagellum</keyword>
<evidence type="ECO:0000256" key="8">
    <source>
        <dbReference type="ARBA" id="ARBA00023212"/>
    </source>
</evidence>
<keyword evidence="4" id="KW-0677">Repeat</keyword>
<keyword evidence="6 12" id="KW-0175">Coiled coil</keyword>
<keyword evidence="9" id="KW-0966">Cell projection</keyword>
<evidence type="ECO:0000313" key="14">
    <source>
        <dbReference type="Proteomes" id="UP000681720"/>
    </source>
</evidence>
<feature type="coiled-coil region" evidence="12">
    <location>
        <begin position="141"/>
        <end position="175"/>
    </location>
</feature>
<evidence type="ECO:0000256" key="4">
    <source>
        <dbReference type="ARBA" id="ARBA00022737"/>
    </source>
</evidence>
<reference evidence="13" key="1">
    <citation type="submission" date="2021-02" db="EMBL/GenBank/DDBJ databases">
        <authorList>
            <person name="Nowell W R."/>
        </authorList>
    </citation>
    <scope>NUCLEOTIDE SEQUENCE</scope>
</reference>
<dbReference type="PROSITE" id="PS51450">
    <property type="entry name" value="LRR"/>
    <property type="match status" value="3"/>
</dbReference>
<proteinExistence type="inferred from homology"/>
<name>A0A8S3IAV8_9BILA</name>
<feature type="non-terminal residue" evidence="13">
    <location>
        <position position="1"/>
    </location>
</feature>
<dbReference type="GO" id="GO:0005929">
    <property type="term" value="C:cilium"/>
    <property type="evidence" value="ECO:0007669"/>
    <property type="project" value="TreeGrafter"/>
</dbReference>
<dbReference type="InterPro" id="IPR050576">
    <property type="entry name" value="Cilia_flagella_integrity"/>
</dbReference>
<keyword evidence="3" id="KW-0433">Leucine-rich repeat</keyword>
<dbReference type="Gene3D" id="3.80.10.10">
    <property type="entry name" value="Ribonuclease Inhibitor"/>
    <property type="match status" value="1"/>
</dbReference>
<keyword evidence="7" id="KW-0969">Cilium</keyword>
<dbReference type="Pfam" id="PF14580">
    <property type="entry name" value="LRR_9"/>
    <property type="match status" value="1"/>
</dbReference>
<organism evidence="13 14">
    <name type="scientific">Rotaria magnacalcarata</name>
    <dbReference type="NCBI Taxonomy" id="392030"/>
    <lineage>
        <taxon>Eukaryota</taxon>
        <taxon>Metazoa</taxon>
        <taxon>Spiralia</taxon>
        <taxon>Gnathifera</taxon>
        <taxon>Rotifera</taxon>
        <taxon>Eurotatoria</taxon>
        <taxon>Bdelloidea</taxon>
        <taxon>Philodinida</taxon>
        <taxon>Philodinidae</taxon>
        <taxon>Rotaria</taxon>
    </lineage>
</organism>
<evidence type="ECO:0000256" key="9">
    <source>
        <dbReference type="ARBA" id="ARBA00023273"/>
    </source>
</evidence>
<protein>
    <recommendedName>
        <fullName evidence="11">Dynein regulatory complex subunit 3</fullName>
    </recommendedName>
</protein>
<dbReference type="Proteomes" id="UP000681720">
    <property type="component" value="Unassembled WGS sequence"/>
</dbReference>
<gene>
    <name evidence="13" type="ORF">GIL414_LOCUS73867</name>
</gene>
<dbReference type="SMART" id="SM00365">
    <property type="entry name" value="LRR_SD22"/>
    <property type="match status" value="4"/>
</dbReference>
<sequence>MENLWLFTNLTKLQMDNNIIERIEGLETLHKLTWLDLSFNNITRVEGLDSLTELTDLSLYNNRITVLENMDSLKKLNVFSIGNNQVDDENSIRYLRRFDNLRTLCLRGNPFASRQDYYVYTISHLPQVHFLDYKLIDEAPREEATKKYEIQLQQLITLEEQEREKEKTVEDQSKQYRLYK</sequence>
<keyword evidence="8" id="KW-0206">Cytoskeleton</keyword>
<evidence type="ECO:0000256" key="5">
    <source>
        <dbReference type="ARBA" id="ARBA00022846"/>
    </source>
</evidence>
<dbReference type="InterPro" id="IPR001611">
    <property type="entry name" value="Leu-rich_rpt"/>
</dbReference>
<keyword evidence="2" id="KW-0963">Cytoplasm</keyword>
<evidence type="ECO:0000256" key="1">
    <source>
        <dbReference type="ARBA" id="ARBA00004611"/>
    </source>
</evidence>
<dbReference type="AlphaFoldDB" id="A0A8S3IAV8"/>
<evidence type="ECO:0000256" key="12">
    <source>
        <dbReference type="SAM" id="Coils"/>
    </source>
</evidence>
<dbReference type="SUPFAM" id="SSF52058">
    <property type="entry name" value="L domain-like"/>
    <property type="match status" value="1"/>
</dbReference>
<accession>A0A8S3IAV8</accession>
<comment type="caution">
    <text evidence="13">The sequence shown here is derived from an EMBL/GenBank/DDBJ whole genome shotgun (WGS) entry which is preliminary data.</text>
</comment>
<evidence type="ECO:0000256" key="2">
    <source>
        <dbReference type="ARBA" id="ARBA00022490"/>
    </source>
</evidence>
<evidence type="ECO:0000256" key="11">
    <source>
        <dbReference type="ARBA" id="ARBA00040950"/>
    </source>
</evidence>
<comment type="similarity">
    <text evidence="10">Belongs to the DRC3 family.</text>
</comment>
<dbReference type="PANTHER" id="PTHR45973:SF12">
    <property type="entry name" value="DYNEIN REGULATORY COMPLEX SUBUNIT 3"/>
    <property type="match status" value="1"/>
</dbReference>
<evidence type="ECO:0000313" key="13">
    <source>
        <dbReference type="EMBL" id="CAF5193359.1"/>
    </source>
</evidence>
<evidence type="ECO:0000256" key="3">
    <source>
        <dbReference type="ARBA" id="ARBA00022614"/>
    </source>
</evidence>
<evidence type="ECO:0000256" key="10">
    <source>
        <dbReference type="ARBA" id="ARBA00038378"/>
    </source>
</evidence>
<dbReference type="PANTHER" id="PTHR45973">
    <property type="entry name" value="PROTEIN PHOSPHATASE 1 REGULATORY SUBUNIT SDS22-RELATED"/>
    <property type="match status" value="1"/>
</dbReference>
<dbReference type="InterPro" id="IPR032675">
    <property type="entry name" value="LRR_dom_sf"/>
</dbReference>
<evidence type="ECO:0000256" key="6">
    <source>
        <dbReference type="ARBA" id="ARBA00023054"/>
    </source>
</evidence>